<evidence type="ECO:0000313" key="1">
    <source>
        <dbReference type="EMBL" id="MES1919801.1"/>
    </source>
</evidence>
<comment type="caution">
    <text evidence="1">The sequence shown here is derived from an EMBL/GenBank/DDBJ whole genome shotgun (WGS) entry which is preliminary data.</text>
</comment>
<organism evidence="1 2">
    <name type="scientific">Bonamia ostreae</name>
    <dbReference type="NCBI Taxonomy" id="126728"/>
    <lineage>
        <taxon>Eukaryota</taxon>
        <taxon>Sar</taxon>
        <taxon>Rhizaria</taxon>
        <taxon>Endomyxa</taxon>
        <taxon>Ascetosporea</taxon>
        <taxon>Haplosporida</taxon>
        <taxon>Bonamia</taxon>
    </lineage>
</organism>
<gene>
    <name evidence="1" type="ORF">MHBO_001566</name>
</gene>
<accession>A0ABV2AJD9</accession>
<evidence type="ECO:0000313" key="2">
    <source>
        <dbReference type="Proteomes" id="UP001439008"/>
    </source>
</evidence>
<protein>
    <submittedName>
        <fullName evidence="1">Uncharacterized protein</fullName>
    </submittedName>
</protein>
<reference evidence="1 2" key="1">
    <citation type="journal article" date="2024" name="BMC Biol.">
        <title>Comparative genomics of Ascetosporea gives new insight into the evolutionary basis for animal parasitism in Rhizaria.</title>
        <authorList>
            <person name="Hiltunen Thoren M."/>
            <person name="Onut-Brannstrom I."/>
            <person name="Alfjorden A."/>
            <person name="Peckova H."/>
            <person name="Swords F."/>
            <person name="Hooper C."/>
            <person name="Holzer A.S."/>
            <person name="Bass D."/>
            <person name="Burki F."/>
        </authorList>
    </citation>
    <scope>NUCLEOTIDE SEQUENCE [LARGE SCALE GENOMIC DNA]</scope>
    <source>
        <strain evidence="1">20-A016</strain>
    </source>
</reference>
<proteinExistence type="predicted"/>
<dbReference type="Proteomes" id="UP001439008">
    <property type="component" value="Unassembled WGS sequence"/>
</dbReference>
<keyword evidence="2" id="KW-1185">Reference proteome</keyword>
<name>A0ABV2AJD9_9EUKA</name>
<sequence>MENNDFEHLNGISDFEKTKFYYKTKMADFSNKDQLQKNKESLLISSVFTNRNSAEDEAVLKNSEKTIIAFIDEIADFS</sequence>
<dbReference type="EMBL" id="JBDODL010000404">
    <property type="protein sequence ID" value="MES1919801.1"/>
    <property type="molecule type" value="Genomic_DNA"/>
</dbReference>